<gene>
    <name evidence="1" type="ORF">HH303_18695</name>
</gene>
<keyword evidence="2" id="KW-1185">Reference proteome</keyword>
<reference evidence="1 2" key="1">
    <citation type="submission" date="2020-04" db="EMBL/GenBank/DDBJ databases">
        <title>Rhodospirillaceae bacterium KN72 isolated from deep sea.</title>
        <authorList>
            <person name="Zhang D.-C."/>
        </authorList>
    </citation>
    <scope>NUCLEOTIDE SEQUENCE [LARGE SCALE GENOMIC DNA]</scope>
    <source>
        <strain evidence="1 2">KN72</strain>
    </source>
</reference>
<evidence type="ECO:0000313" key="1">
    <source>
        <dbReference type="EMBL" id="NMM46526.1"/>
    </source>
</evidence>
<evidence type="ECO:0000313" key="2">
    <source>
        <dbReference type="Proteomes" id="UP000539372"/>
    </source>
</evidence>
<organism evidence="1 2">
    <name type="scientific">Pacificispira spongiicola</name>
    <dbReference type="NCBI Taxonomy" id="2729598"/>
    <lineage>
        <taxon>Bacteria</taxon>
        <taxon>Pseudomonadati</taxon>
        <taxon>Pseudomonadota</taxon>
        <taxon>Alphaproteobacteria</taxon>
        <taxon>Rhodospirillales</taxon>
        <taxon>Rhodospirillaceae</taxon>
        <taxon>Pacificispira</taxon>
    </lineage>
</organism>
<dbReference type="RefSeq" id="WP_169626923.1">
    <property type="nucleotide sequence ID" value="NZ_JABBNT010000006.1"/>
</dbReference>
<sequence>MASNVQISCTYQPDEDRILMRARLTDKDARMWFTRRMSLQFLASIGKIFEHLNGIEAQPVDQRKAVTEFRRDAAVAQANFKTPYNEEGLEPFPADGPLLVKKVNVSALKDGGVLLTLTGGGPDGVRLKLGEKELHAVVHMLRQTADKAQWALSAHAGMQAEIATRGSAPKQLLN</sequence>
<dbReference type="Proteomes" id="UP000539372">
    <property type="component" value="Unassembled WGS sequence"/>
</dbReference>
<protein>
    <submittedName>
        <fullName evidence="1">Uncharacterized protein</fullName>
    </submittedName>
</protein>
<proteinExistence type="predicted"/>
<dbReference type="EMBL" id="JABBNT010000006">
    <property type="protein sequence ID" value="NMM46526.1"/>
    <property type="molecule type" value="Genomic_DNA"/>
</dbReference>
<comment type="caution">
    <text evidence="1">The sequence shown here is derived from an EMBL/GenBank/DDBJ whole genome shotgun (WGS) entry which is preliminary data.</text>
</comment>
<name>A0A7Y0E3H3_9PROT</name>
<dbReference type="AlphaFoldDB" id="A0A7Y0E3H3"/>
<accession>A0A7Y0E3H3</accession>